<accession>A0ABY6LYJ1</accession>
<evidence type="ECO:0000313" key="1">
    <source>
        <dbReference type="EMBL" id="UYV84868.1"/>
    </source>
</evidence>
<proteinExistence type="predicted"/>
<evidence type="ECO:0008006" key="3">
    <source>
        <dbReference type="Google" id="ProtNLM"/>
    </source>
</evidence>
<protein>
    <recommendedName>
        <fullName evidence="3">Reverse transcriptase domain-containing protein</fullName>
    </recommendedName>
</protein>
<sequence length="391" mass="44367">MSSTYRCVVRVPGMTTNGVLLSNEMAPQTITPCCGPVWCSTVRPRSTRCPGRLQTRLQRSSGHNKKRDSSLKTIRPQSAQFQVDRSRHHCSRTCRCTGVRECYKYEPSPYIDEGQSPGIVIYRIALDSIFQNRLNVRGYCIQVICILLLISGIEPNPGPKKQTTLFTEPTPTVKESPDTELKTMIVQMSSEIRNLDLTSVYLPEFGDVHLLMYADDIAIIGESRVNLQKKINLLKKYLGVNEMTLNESKSKVMVFRNGGKPSREDRWYWNDKPLMPAWRSGILREDNKVKEISSSNTGKAQGTMTSQRYVDDVLRPVTLPYLQGVPNALYQQDNARPHTARISQQALQDVQMLPWSPYFPDLTNRARLGHHWTPFACLATAAFRRRTVANG</sequence>
<name>A0ABY6LYJ1_9ARAC</name>
<evidence type="ECO:0000313" key="2">
    <source>
        <dbReference type="Proteomes" id="UP001235939"/>
    </source>
</evidence>
<organism evidence="1 2">
    <name type="scientific">Cordylochernes scorpioides</name>
    <dbReference type="NCBI Taxonomy" id="51811"/>
    <lineage>
        <taxon>Eukaryota</taxon>
        <taxon>Metazoa</taxon>
        <taxon>Ecdysozoa</taxon>
        <taxon>Arthropoda</taxon>
        <taxon>Chelicerata</taxon>
        <taxon>Arachnida</taxon>
        <taxon>Pseudoscorpiones</taxon>
        <taxon>Cheliferoidea</taxon>
        <taxon>Chernetidae</taxon>
        <taxon>Cordylochernes</taxon>
    </lineage>
</organism>
<dbReference type="InterPro" id="IPR036397">
    <property type="entry name" value="RNaseH_sf"/>
</dbReference>
<dbReference type="EMBL" id="CP092886">
    <property type="protein sequence ID" value="UYV84868.1"/>
    <property type="molecule type" value="Genomic_DNA"/>
</dbReference>
<dbReference type="Gene3D" id="3.30.420.10">
    <property type="entry name" value="Ribonuclease H-like superfamily/Ribonuclease H"/>
    <property type="match status" value="1"/>
</dbReference>
<dbReference type="Proteomes" id="UP001235939">
    <property type="component" value="Chromosome X"/>
</dbReference>
<keyword evidence="2" id="KW-1185">Reference proteome</keyword>
<gene>
    <name evidence="1" type="ORF">LAZ67_X003784</name>
</gene>
<reference evidence="1 2" key="1">
    <citation type="submission" date="2022-03" db="EMBL/GenBank/DDBJ databases">
        <title>A chromosomal length assembly of Cordylochernes scorpioides.</title>
        <authorList>
            <person name="Zeh D."/>
            <person name="Zeh J."/>
        </authorList>
    </citation>
    <scope>NUCLEOTIDE SEQUENCE [LARGE SCALE GENOMIC DNA]</scope>
    <source>
        <strain evidence="1">IN4F17</strain>
        <tissue evidence="1">Whole Body</tissue>
    </source>
</reference>